<evidence type="ECO:0000313" key="4">
    <source>
        <dbReference type="EMBL" id="OAO13003.1"/>
    </source>
</evidence>
<evidence type="ECO:0000313" key="5">
    <source>
        <dbReference type="Proteomes" id="UP000078348"/>
    </source>
</evidence>
<keyword evidence="3" id="KW-0472">Membrane</keyword>
<gene>
    <name evidence="4" type="ORF">AV274_5296</name>
</gene>
<dbReference type="STRING" id="478820.A0A196S7I9"/>
<dbReference type="SUPFAM" id="SSF51735">
    <property type="entry name" value="NAD(P)-binding Rossmann-fold domains"/>
    <property type="match status" value="1"/>
</dbReference>
<evidence type="ECO:0000256" key="3">
    <source>
        <dbReference type="SAM" id="Phobius"/>
    </source>
</evidence>
<dbReference type="PANTHER" id="PTHR24322:SF736">
    <property type="entry name" value="RETINOL DEHYDROGENASE 10"/>
    <property type="match status" value="1"/>
</dbReference>
<dbReference type="Pfam" id="PF00106">
    <property type="entry name" value="adh_short"/>
    <property type="match status" value="1"/>
</dbReference>
<dbReference type="AlphaFoldDB" id="A0A196S7I9"/>
<keyword evidence="3" id="KW-1133">Transmembrane helix</keyword>
<organism evidence="4 5">
    <name type="scientific">Blastocystis sp. subtype 1 (strain ATCC 50177 / NandII)</name>
    <dbReference type="NCBI Taxonomy" id="478820"/>
    <lineage>
        <taxon>Eukaryota</taxon>
        <taxon>Sar</taxon>
        <taxon>Stramenopiles</taxon>
        <taxon>Bigyra</taxon>
        <taxon>Opalozoa</taxon>
        <taxon>Opalinata</taxon>
        <taxon>Blastocystidae</taxon>
        <taxon>Blastocystis</taxon>
    </lineage>
</organism>
<dbReference type="EMBL" id="LXWW01000479">
    <property type="protein sequence ID" value="OAO13003.1"/>
    <property type="molecule type" value="Genomic_DNA"/>
</dbReference>
<name>A0A196S7I9_BLAHN</name>
<dbReference type="InterPro" id="IPR002347">
    <property type="entry name" value="SDR_fam"/>
</dbReference>
<dbReference type="PANTHER" id="PTHR24322">
    <property type="entry name" value="PKSB"/>
    <property type="match status" value="1"/>
</dbReference>
<proteinExistence type="inferred from homology"/>
<dbReference type="OrthoDB" id="1933717at2759"/>
<dbReference type="GO" id="GO:0016616">
    <property type="term" value="F:oxidoreductase activity, acting on the CH-OH group of donors, NAD or NADP as acceptor"/>
    <property type="evidence" value="ECO:0007669"/>
    <property type="project" value="TreeGrafter"/>
</dbReference>
<reference evidence="4 5" key="1">
    <citation type="submission" date="2016-05" db="EMBL/GenBank/DDBJ databases">
        <title>Nuclear genome of Blastocystis sp. subtype 1 NandII.</title>
        <authorList>
            <person name="Gentekaki E."/>
            <person name="Curtis B."/>
            <person name="Stairs C."/>
            <person name="Eme L."/>
            <person name="Herman E."/>
            <person name="Klimes V."/>
            <person name="Arias M.C."/>
            <person name="Elias M."/>
            <person name="Hilliou F."/>
            <person name="Klute M."/>
            <person name="Malik S.-B."/>
            <person name="Pightling A."/>
            <person name="Rachubinski R."/>
            <person name="Salas D."/>
            <person name="Schlacht A."/>
            <person name="Suga H."/>
            <person name="Archibald J."/>
            <person name="Ball S.G."/>
            <person name="Clark G."/>
            <person name="Dacks J."/>
            <person name="Van Der Giezen M."/>
            <person name="Tsaousis A."/>
            <person name="Roger A."/>
        </authorList>
    </citation>
    <scope>NUCLEOTIDE SEQUENCE [LARGE SCALE GENOMIC DNA]</scope>
    <source>
        <strain evidence="5">ATCC 50177 / NandII</strain>
    </source>
</reference>
<dbReference type="Proteomes" id="UP000078348">
    <property type="component" value="Unassembled WGS sequence"/>
</dbReference>
<keyword evidence="2" id="KW-0560">Oxidoreductase</keyword>
<dbReference type="InterPro" id="IPR036291">
    <property type="entry name" value="NAD(P)-bd_dom_sf"/>
</dbReference>
<dbReference type="PRINTS" id="PR00081">
    <property type="entry name" value="GDHRDH"/>
</dbReference>
<evidence type="ECO:0000256" key="1">
    <source>
        <dbReference type="ARBA" id="ARBA00006484"/>
    </source>
</evidence>
<feature type="transmembrane region" description="Helical" evidence="3">
    <location>
        <begin position="12"/>
        <end position="35"/>
    </location>
</feature>
<sequence length="301" mass="33166">MHLNWKIAVADAIQMALYAVLAPVFLVIYIVQLFLRYLDDSKEVNAKHVLITGATSGLGEAMALKYAKTAATLHLFGRSEAKLKETEAACKNVNRKCNVKTYAVDITDSKKFVSMIEKCATEEKIDLVIAAAGIIRSTSNTPEDPMAYMDECIDVNVKGVMNTILPFVPKMKEEGKGQLCVIVGALGNGTFGSDPIYEGSKNCVRVMLEGMMGPLRRSGVSLTIVSPGYLHTKMTKGKKTFMMLEPSYMADRIFEGLQRKDSFICDPYPLYLLTALVRIIPAQVFVSVREWLAPSKSDKSA</sequence>
<dbReference type="Gene3D" id="3.40.50.720">
    <property type="entry name" value="NAD(P)-binding Rossmann-like Domain"/>
    <property type="match status" value="1"/>
</dbReference>
<evidence type="ECO:0000256" key="2">
    <source>
        <dbReference type="ARBA" id="ARBA00023002"/>
    </source>
</evidence>
<protein>
    <submittedName>
        <fullName evidence="4">Short chain dehydrogenase</fullName>
    </submittedName>
</protein>
<comment type="caution">
    <text evidence="4">The sequence shown here is derived from an EMBL/GenBank/DDBJ whole genome shotgun (WGS) entry which is preliminary data.</text>
</comment>
<accession>A0A196S7I9</accession>
<comment type="similarity">
    <text evidence="1">Belongs to the short-chain dehydrogenases/reductases (SDR) family.</text>
</comment>
<keyword evidence="3" id="KW-0812">Transmembrane</keyword>
<keyword evidence="5" id="KW-1185">Reference proteome</keyword>